<accession>A0A139AF48</accession>
<dbReference type="SUPFAM" id="SSF50978">
    <property type="entry name" value="WD40 repeat-like"/>
    <property type="match status" value="1"/>
</dbReference>
<dbReference type="EMBL" id="KQ965764">
    <property type="protein sequence ID" value="KXS15055.1"/>
    <property type="molecule type" value="Genomic_DNA"/>
</dbReference>
<dbReference type="InterPro" id="IPR052254">
    <property type="entry name" value="CUL4-DDB1_E3_ligase_receptor"/>
</dbReference>
<dbReference type="Proteomes" id="UP000070544">
    <property type="component" value="Unassembled WGS sequence"/>
</dbReference>
<keyword evidence="4" id="KW-1185">Reference proteome</keyword>
<dbReference type="PANTHER" id="PTHR44472:SF1">
    <property type="entry name" value="DDB1 AND CUL4 ASSOCIATED FACTOR 4"/>
    <property type="match status" value="1"/>
</dbReference>
<keyword evidence="2" id="KW-0677">Repeat</keyword>
<sequence>MPTMTVSSPRSGTTSPVTSIRKIHNSATPSSFESTADFTLAHATLGEGSSGTLYISRVEPPVASNHFASTTSQLFRYSPSKASIWSLHSPKLSPSSIVLAHSRGTTLLHDWDLGVVRTNVSPDGSDSLCCSSDPIGRTIVSGLRDGRVEVRDTRSPLNEQSGGLAAWLETSVTSVHMLECGDRILATTMSGQVGVFDVRRMAPSQRSASLERAFHARKRPRGAKGPVQVIAFQVAPSENGTNPVRCDVDEVNGVIAVVSPTRNLEVFSLSSGSLLASRRFAGISDVPSQAQDENDVRPVVRLWGNCGVVGGGVVTGWEEAFEIWGCS</sequence>
<dbReference type="PANTHER" id="PTHR44472">
    <property type="entry name" value="DDB1- AND CUL4-ASSOCIATED FACTOR 4-RELATED"/>
    <property type="match status" value="1"/>
</dbReference>
<dbReference type="InterPro" id="IPR015943">
    <property type="entry name" value="WD40/YVTN_repeat-like_dom_sf"/>
</dbReference>
<dbReference type="InterPro" id="IPR036322">
    <property type="entry name" value="WD40_repeat_dom_sf"/>
</dbReference>
<evidence type="ECO:0000256" key="2">
    <source>
        <dbReference type="ARBA" id="ARBA00022737"/>
    </source>
</evidence>
<evidence type="ECO:0000256" key="1">
    <source>
        <dbReference type="ARBA" id="ARBA00022574"/>
    </source>
</evidence>
<reference evidence="3 4" key="1">
    <citation type="journal article" date="2015" name="Genome Biol. Evol.">
        <title>Phylogenomic analyses indicate that early fungi evolved digesting cell walls of algal ancestors of land plants.</title>
        <authorList>
            <person name="Chang Y."/>
            <person name="Wang S."/>
            <person name="Sekimoto S."/>
            <person name="Aerts A.L."/>
            <person name="Choi C."/>
            <person name="Clum A."/>
            <person name="LaButti K.M."/>
            <person name="Lindquist E.A."/>
            <person name="Yee Ngan C."/>
            <person name="Ohm R.A."/>
            <person name="Salamov A.A."/>
            <person name="Grigoriev I.V."/>
            <person name="Spatafora J.W."/>
            <person name="Berbee M.L."/>
        </authorList>
    </citation>
    <scope>NUCLEOTIDE SEQUENCE [LARGE SCALE GENOMIC DNA]</scope>
    <source>
        <strain evidence="3 4">JEL478</strain>
    </source>
</reference>
<organism evidence="3 4">
    <name type="scientific">Gonapodya prolifera (strain JEL478)</name>
    <name type="common">Monoblepharis prolifera</name>
    <dbReference type="NCBI Taxonomy" id="1344416"/>
    <lineage>
        <taxon>Eukaryota</taxon>
        <taxon>Fungi</taxon>
        <taxon>Fungi incertae sedis</taxon>
        <taxon>Chytridiomycota</taxon>
        <taxon>Chytridiomycota incertae sedis</taxon>
        <taxon>Monoblepharidomycetes</taxon>
        <taxon>Monoblepharidales</taxon>
        <taxon>Gonapodyaceae</taxon>
        <taxon>Gonapodya</taxon>
    </lineage>
</organism>
<evidence type="ECO:0000313" key="3">
    <source>
        <dbReference type="EMBL" id="KXS15055.1"/>
    </source>
</evidence>
<name>A0A139AF48_GONPJ</name>
<keyword evidence="1" id="KW-0853">WD repeat</keyword>
<proteinExistence type="predicted"/>
<dbReference type="Gene3D" id="2.130.10.10">
    <property type="entry name" value="YVTN repeat-like/Quinoprotein amine dehydrogenase"/>
    <property type="match status" value="1"/>
</dbReference>
<protein>
    <recommendedName>
        <fullName evidence="5">WD40 repeat-like protein</fullName>
    </recommendedName>
</protein>
<evidence type="ECO:0000313" key="4">
    <source>
        <dbReference type="Proteomes" id="UP000070544"/>
    </source>
</evidence>
<gene>
    <name evidence="3" type="ORF">M427DRAFT_70160</name>
</gene>
<dbReference type="AlphaFoldDB" id="A0A139AF48"/>
<evidence type="ECO:0008006" key="5">
    <source>
        <dbReference type="Google" id="ProtNLM"/>
    </source>
</evidence>